<dbReference type="Proteomes" id="UP000054823">
    <property type="component" value="Unassembled WGS sequence"/>
</dbReference>
<dbReference type="OrthoDB" id="7858276at2"/>
<organism evidence="1 2">
    <name type="scientific">Shimia marina</name>
    <dbReference type="NCBI Taxonomy" id="321267"/>
    <lineage>
        <taxon>Bacteria</taxon>
        <taxon>Pseudomonadati</taxon>
        <taxon>Pseudomonadota</taxon>
        <taxon>Alphaproteobacteria</taxon>
        <taxon>Rhodobacterales</taxon>
        <taxon>Roseobacteraceae</taxon>
    </lineage>
</organism>
<dbReference type="STRING" id="321267.SHM7688_01133"/>
<keyword evidence="2" id="KW-1185">Reference proteome</keyword>
<accession>A0A0P1EP11</accession>
<dbReference type="AlphaFoldDB" id="A0A0P1EP11"/>
<protein>
    <submittedName>
        <fullName evidence="1">Uncharacterized protein</fullName>
    </submittedName>
</protein>
<evidence type="ECO:0000313" key="1">
    <source>
        <dbReference type="EMBL" id="CUH51694.1"/>
    </source>
</evidence>
<proteinExistence type="predicted"/>
<reference evidence="1 2" key="1">
    <citation type="submission" date="2015-09" db="EMBL/GenBank/DDBJ databases">
        <authorList>
            <consortium name="Swine Surveillance"/>
        </authorList>
    </citation>
    <scope>NUCLEOTIDE SEQUENCE [LARGE SCALE GENOMIC DNA]</scope>
    <source>
        <strain evidence="1 2">CECT 7688</strain>
    </source>
</reference>
<name>A0A0P1EP11_9RHOB</name>
<evidence type="ECO:0000313" key="2">
    <source>
        <dbReference type="Proteomes" id="UP000054823"/>
    </source>
</evidence>
<sequence>MTLEEIKAAVDAGNRVHWVNSGYVVTRDDLGQYLITFTRNGSAIGLTSRDSTRLNGEPDEFFIGESAEVRHEVF</sequence>
<dbReference type="EMBL" id="CYPW01000007">
    <property type="protein sequence ID" value="CUH51694.1"/>
    <property type="molecule type" value="Genomic_DNA"/>
</dbReference>
<gene>
    <name evidence="1" type="ORF">SHM7688_01133</name>
</gene>